<protein>
    <submittedName>
        <fullName evidence="2">Uncharacterized protein</fullName>
    </submittedName>
</protein>
<gene>
    <name evidence="2" type="ORF">BOX15_Mlig011139g1</name>
</gene>
<feature type="region of interest" description="Disordered" evidence="1">
    <location>
        <begin position="313"/>
        <end position="560"/>
    </location>
</feature>
<feature type="compositionally biased region" description="Basic and acidic residues" evidence="1">
    <location>
        <begin position="361"/>
        <end position="560"/>
    </location>
</feature>
<dbReference type="STRING" id="282301.A0A267EHB5"/>
<proteinExistence type="predicted"/>
<keyword evidence="3" id="KW-1185">Reference proteome</keyword>
<evidence type="ECO:0000313" key="2">
    <source>
        <dbReference type="EMBL" id="PAA60344.1"/>
    </source>
</evidence>
<dbReference type="AlphaFoldDB" id="A0A267EHB5"/>
<feature type="compositionally biased region" description="Low complexity" evidence="1">
    <location>
        <begin position="233"/>
        <end position="251"/>
    </location>
</feature>
<reference evidence="2 3" key="1">
    <citation type="submission" date="2017-06" db="EMBL/GenBank/DDBJ databases">
        <title>A platform for efficient transgenesis in Macrostomum lignano, a flatworm model organism for stem cell research.</title>
        <authorList>
            <person name="Berezikov E."/>
        </authorList>
    </citation>
    <scope>NUCLEOTIDE SEQUENCE [LARGE SCALE GENOMIC DNA]</scope>
    <source>
        <strain evidence="2">DV1</strain>
        <tissue evidence="2">Whole organism</tissue>
    </source>
</reference>
<evidence type="ECO:0000313" key="3">
    <source>
        <dbReference type="Proteomes" id="UP000215902"/>
    </source>
</evidence>
<organism evidence="2 3">
    <name type="scientific">Macrostomum lignano</name>
    <dbReference type="NCBI Taxonomy" id="282301"/>
    <lineage>
        <taxon>Eukaryota</taxon>
        <taxon>Metazoa</taxon>
        <taxon>Spiralia</taxon>
        <taxon>Lophotrochozoa</taxon>
        <taxon>Platyhelminthes</taxon>
        <taxon>Rhabditophora</taxon>
        <taxon>Macrostomorpha</taxon>
        <taxon>Macrostomida</taxon>
        <taxon>Macrostomidae</taxon>
        <taxon>Macrostomum</taxon>
    </lineage>
</organism>
<sequence>TKPDMATRKDAMRIMRECLDFLFGVDRSEKVLQSTMRNAAFLNRLEKNCRPQLDIFADIVSAYRDNHILLSIGELTRRLLNELRSLPLPEGDDSADSSQYIFHSQQAIIERVPAPIGKCSVSNDFIRIVQAKPPVDYIDPPSLGDGNDNADQPEEPDPEEFIETMAGEEEEEEVIEEHNSILFDDNDKGEANELDDADIESLAESDDATRKRSVSTEAIRIALKTERLRRRSTPSSTGASSAVSSRSGQSPADVQQPRRAQLNLPVPVDLNDAEIAVSLPAEQQHQNQLRDSEPGIRLSKSFSLSPAFGNVFSDNDFDDLDFGSPQFEPGAPLAATAADGGSKLSRLRLQQQEEQQQQQEAETRRREAEQERVKAEKDAERIRQEAELEEKRKKEAVEFEARQQKANDREKRKAEKEVERKKKEAKLEAKRKQKEAELEAERERKEAERRQKEAELEAERERQEAERKQKEELEAERERQEAEMRKEKELEAEQERREAERKQKEDELEAKRRQKEVELEAKRRQKEVELEAKREKKEAKLGRQKAELEAEQERQETERK</sequence>
<feature type="compositionally biased region" description="Low complexity" evidence="1">
    <location>
        <begin position="347"/>
        <end position="360"/>
    </location>
</feature>
<feature type="non-terminal residue" evidence="2">
    <location>
        <position position="1"/>
    </location>
</feature>
<feature type="region of interest" description="Disordered" evidence="1">
    <location>
        <begin position="225"/>
        <end position="295"/>
    </location>
</feature>
<feature type="region of interest" description="Disordered" evidence="1">
    <location>
        <begin position="136"/>
        <end position="157"/>
    </location>
</feature>
<accession>A0A267EHB5</accession>
<feature type="non-terminal residue" evidence="2">
    <location>
        <position position="560"/>
    </location>
</feature>
<name>A0A267EHB5_9PLAT</name>
<dbReference type="Proteomes" id="UP000215902">
    <property type="component" value="Unassembled WGS sequence"/>
</dbReference>
<dbReference type="EMBL" id="NIVC01002162">
    <property type="protein sequence ID" value="PAA60344.1"/>
    <property type="molecule type" value="Genomic_DNA"/>
</dbReference>
<evidence type="ECO:0000256" key="1">
    <source>
        <dbReference type="SAM" id="MobiDB-lite"/>
    </source>
</evidence>
<comment type="caution">
    <text evidence="2">The sequence shown here is derived from an EMBL/GenBank/DDBJ whole genome shotgun (WGS) entry which is preliminary data.</text>
</comment>